<keyword evidence="3" id="KW-1185">Reference proteome</keyword>
<dbReference type="EMBL" id="JAPDRL010000001">
    <property type="protein sequence ID" value="KAJ9669628.1"/>
    <property type="molecule type" value="Genomic_DNA"/>
</dbReference>
<gene>
    <name evidence="2" type="ORF">H2201_000011</name>
</gene>
<name>A0ABQ9P5M7_9PEZI</name>
<dbReference type="Proteomes" id="UP001172684">
    <property type="component" value="Unassembled WGS sequence"/>
</dbReference>
<feature type="compositionally biased region" description="Basic residues" evidence="1">
    <location>
        <begin position="1"/>
        <end position="12"/>
    </location>
</feature>
<feature type="compositionally biased region" description="Low complexity" evidence="1">
    <location>
        <begin position="109"/>
        <end position="131"/>
    </location>
</feature>
<feature type="compositionally biased region" description="Basic and acidic residues" evidence="1">
    <location>
        <begin position="234"/>
        <end position="264"/>
    </location>
</feature>
<feature type="compositionally biased region" description="Polar residues" evidence="1">
    <location>
        <begin position="279"/>
        <end position="300"/>
    </location>
</feature>
<reference evidence="2" key="1">
    <citation type="submission" date="2022-10" db="EMBL/GenBank/DDBJ databases">
        <title>Culturing micro-colonial fungi from biological soil crusts in the Mojave desert and describing Neophaeococcomyces mojavensis, and introducing the new genera and species Taxawa tesnikishii.</title>
        <authorList>
            <person name="Kurbessoian T."/>
            <person name="Stajich J.E."/>
        </authorList>
    </citation>
    <scope>NUCLEOTIDE SEQUENCE</scope>
    <source>
        <strain evidence="2">TK_1</strain>
    </source>
</reference>
<sequence>MSVYAKSKHGGRRVWQPPQMTDEERIAREKAWAATVVAPSKQPEPRKRVPPLSANFVPASSQAEASPASKNRSAAAADTAVENILTAAGAWERAWRQTQSASSRSRGQTTLSTSTASHTSTTTSSSGTASTVIETGNGGPAFSDTVQPEPGSEVQKAVTKQDVPAADGPLQAVAPLQTVTAPELSGVSKLHITDQAHGTQQTNEVARTRLALLESLEKLGEQALRRRYAPGSVHVKDDEPPKEEEFHGKSHEAVKKEGRPEDKAPATLCPKRSSEDSTRPLSNEASEASPIASPTKSDSSGEVIVFKGRPTTRIETADDEPAWVPIPEDSTLVFNPDYEKQKSGIIRSYLST</sequence>
<evidence type="ECO:0000313" key="3">
    <source>
        <dbReference type="Proteomes" id="UP001172684"/>
    </source>
</evidence>
<feature type="compositionally biased region" description="Polar residues" evidence="1">
    <location>
        <begin position="96"/>
        <end position="108"/>
    </location>
</feature>
<evidence type="ECO:0000313" key="2">
    <source>
        <dbReference type="EMBL" id="KAJ9669628.1"/>
    </source>
</evidence>
<feature type="region of interest" description="Disordered" evidence="1">
    <location>
        <begin position="35"/>
        <end position="77"/>
    </location>
</feature>
<protein>
    <submittedName>
        <fullName evidence="2">Uncharacterized protein</fullName>
    </submittedName>
</protein>
<evidence type="ECO:0000256" key="1">
    <source>
        <dbReference type="SAM" id="MobiDB-lite"/>
    </source>
</evidence>
<accession>A0ABQ9P5M7</accession>
<feature type="compositionally biased region" description="Low complexity" evidence="1">
    <location>
        <begin position="58"/>
        <end position="69"/>
    </location>
</feature>
<organism evidence="2 3">
    <name type="scientific">Coniosporium apollinis</name>
    <dbReference type="NCBI Taxonomy" id="61459"/>
    <lineage>
        <taxon>Eukaryota</taxon>
        <taxon>Fungi</taxon>
        <taxon>Dikarya</taxon>
        <taxon>Ascomycota</taxon>
        <taxon>Pezizomycotina</taxon>
        <taxon>Dothideomycetes</taxon>
        <taxon>Dothideomycetes incertae sedis</taxon>
        <taxon>Coniosporium</taxon>
    </lineage>
</organism>
<comment type="caution">
    <text evidence="2">The sequence shown here is derived from an EMBL/GenBank/DDBJ whole genome shotgun (WGS) entry which is preliminary data.</text>
</comment>
<feature type="region of interest" description="Disordered" evidence="1">
    <location>
        <begin position="230"/>
        <end position="322"/>
    </location>
</feature>
<feature type="region of interest" description="Disordered" evidence="1">
    <location>
        <begin position="93"/>
        <end position="166"/>
    </location>
</feature>
<feature type="region of interest" description="Disordered" evidence="1">
    <location>
        <begin position="1"/>
        <end position="21"/>
    </location>
</feature>
<proteinExistence type="predicted"/>